<organism evidence="1 2">
    <name type="scientific">Pseudomonas solani</name>
    <dbReference type="NCBI Taxonomy" id="2731552"/>
    <lineage>
        <taxon>Bacteria</taxon>
        <taxon>Pseudomonadati</taxon>
        <taxon>Pseudomonadota</taxon>
        <taxon>Gammaproteobacteria</taxon>
        <taxon>Pseudomonadales</taxon>
        <taxon>Pseudomonadaceae</taxon>
        <taxon>Pseudomonas</taxon>
    </lineage>
</organism>
<dbReference type="Proteomes" id="UP001064896">
    <property type="component" value="Chromosome"/>
</dbReference>
<gene>
    <name evidence="1" type="ORF">PSm6_44600</name>
</gene>
<reference evidence="1" key="1">
    <citation type="submission" date="2020-05" db="EMBL/GenBank/DDBJ databases">
        <title>Complete genome sequence of Pseudomonas sp. Sm006.</title>
        <authorList>
            <person name="Takeuchi K."/>
            <person name="Someya N."/>
        </authorList>
    </citation>
    <scope>NUCLEOTIDE SEQUENCE</scope>
    <source>
        <strain evidence="1">Sm006</strain>
    </source>
</reference>
<protein>
    <submittedName>
        <fullName evidence="1">Uncharacterized protein</fullName>
    </submittedName>
</protein>
<proteinExistence type="predicted"/>
<evidence type="ECO:0000313" key="1">
    <source>
        <dbReference type="EMBL" id="BCD88053.1"/>
    </source>
</evidence>
<name>A0ABN6BW32_9PSED</name>
<sequence>MRGLDTAGAGGTARMVAYRRDPNVVKLHIPMPHRFLPVWQAGPIRWEVPGIFRLGGTDVRRPKEMIYVDGL</sequence>
<dbReference type="EMBL" id="AP023081">
    <property type="protein sequence ID" value="BCD88053.1"/>
    <property type="molecule type" value="Genomic_DNA"/>
</dbReference>
<dbReference type="Pfam" id="PF09950">
    <property type="entry name" value="Major_capside"/>
    <property type="match status" value="1"/>
</dbReference>
<accession>A0ABN6BW32</accession>
<keyword evidence="2" id="KW-1185">Reference proteome</keyword>
<evidence type="ECO:0000313" key="2">
    <source>
        <dbReference type="Proteomes" id="UP001064896"/>
    </source>
</evidence>
<dbReference type="InterPro" id="IPR020049">
    <property type="entry name" value="Major_capsid-like"/>
</dbReference>